<dbReference type="OrthoDB" id="6073936at2"/>
<evidence type="ECO:0000313" key="1">
    <source>
        <dbReference type="EMBL" id="TDU31557.1"/>
    </source>
</evidence>
<comment type="caution">
    <text evidence="1">The sequence shown here is derived from an EMBL/GenBank/DDBJ whole genome shotgun (WGS) entry which is preliminary data.</text>
</comment>
<dbReference type="RefSeq" id="WP_133880129.1">
    <property type="nucleotide sequence ID" value="NZ_MWIN01000012.1"/>
</dbReference>
<proteinExistence type="predicted"/>
<reference evidence="1 2" key="1">
    <citation type="submission" date="2019-03" db="EMBL/GenBank/DDBJ databases">
        <title>Genomic Encyclopedia of Type Strains, Phase IV (KMG-IV): sequencing the most valuable type-strain genomes for metagenomic binning, comparative biology and taxonomic classification.</title>
        <authorList>
            <person name="Goeker M."/>
        </authorList>
    </citation>
    <scope>NUCLEOTIDE SEQUENCE [LARGE SCALE GENOMIC DNA]</scope>
    <source>
        <strain evidence="1 2">DSM 26377</strain>
    </source>
</reference>
<dbReference type="EMBL" id="SOBT01000008">
    <property type="protein sequence ID" value="TDU31557.1"/>
    <property type="molecule type" value="Genomic_DNA"/>
</dbReference>
<organism evidence="1 2">
    <name type="scientific">Panacagrimonas perspica</name>
    <dbReference type="NCBI Taxonomy" id="381431"/>
    <lineage>
        <taxon>Bacteria</taxon>
        <taxon>Pseudomonadati</taxon>
        <taxon>Pseudomonadota</taxon>
        <taxon>Gammaproteobacteria</taxon>
        <taxon>Nevskiales</taxon>
        <taxon>Nevskiaceae</taxon>
        <taxon>Panacagrimonas</taxon>
    </lineage>
</organism>
<dbReference type="Proteomes" id="UP000295341">
    <property type="component" value="Unassembled WGS sequence"/>
</dbReference>
<sequence>MTRLAARAEVLKLCRTLGADPEQLCFLERLPAEQVRELRRAVYDRFFLFDRKLFDRVTRAFRRLPFWVGAWMARMAGPLLTARVAGDLPAKQAARMAQRLPPAFVADVCLYLDPRCAHDLIHALPTAAILPIALELLRRRDWITTGRFVDFLPDEAIRAVLEHIENDEMLLRISFFVESPNRLDHVVHLMPAERLRQAILLAVDESRDLLTEVMSLIIHVSYALKRELGDLAAAQDEAVLDRVVEAAHAQQLWTDLLPAISVLSENAQHKVVNLPILREEPAVLVSILDAAHRDALWGDVLPLVRYMDEPMRIAVARFAENLPTDALDGAADAALLGEHWEALLDIARRIPEPRQRAWAAIVKGYGEVDPDLLERIARRAGELGFGHAFEAESATAAALA</sequence>
<name>A0A4R7PC17_9GAMM</name>
<evidence type="ECO:0000313" key="2">
    <source>
        <dbReference type="Proteomes" id="UP000295341"/>
    </source>
</evidence>
<protein>
    <submittedName>
        <fullName evidence="1">Uncharacterized protein</fullName>
    </submittedName>
</protein>
<gene>
    <name evidence="1" type="ORF">DFR24_0927</name>
</gene>
<dbReference type="AlphaFoldDB" id="A0A4R7PC17"/>
<keyword evidence="2" id="KW-1185">Reference proteome</keyword>
<accession>A0A4R7PC17</accession>